<dbReference type="GO" id="GO:0009982">
    <property type="term" value="F:pseudouridine synthase activity"/>
    <property type="evidence" value="ECO:0007669"/>
    <property type="project" value="InterPro"/>
</dbReference>
<dbReference type="InterPro" id="IPR036986">
    <property type="entry name" value="S4_RNA-bd_sf"/>
</dbReference>
<protein>
    <submittedName>
        <fullName evidence="1">Uncharacterized protein</fullName>
    </submittedName>
</protein>
<dbReference type="EMBL" id="SHOA02000016">
    <property type="protein sequence ID" value="TDH68564.1"/>
    <property type="molecule type" value="Genomic_DNA"/>
</dbReference>
<organism evidence="1 2">
    <name type="scientific">Bremia lactucae</name>
    <name type="common">Lettuce downy mildew</name>
    <dbReference type="NCBI Taxonomy" id="4779"/>
    <lineage>
        <taxon>Eukaryota</taxon>
        <taxon>Sar</taxon>
        <taxon>Stramenopiles</taxon>
        <taxon>Oomycota</taxon>
        <taxon>Peronosporomycetes</taxon>
        <taxon>Peronosporales</taxon>
        <taxon>Peronosporaceae</taxon>
        <taxon>Bremia</taxon>
    </lineage>
</organism>
<dbReference type="AlphaFoldDB" id="A0A976IEB0"/>
<name>A0A976IEB0_BRELC</name>
<dbReference type="GO" id="GO:0003723">
    <property type="term" value="F:RNA binding"/>
    <property type="evidence" value="ECO:0007669"/>
    <property type="project" value="InterPro"/>
</dbReference>
<dbReference type="SUPFAM" id="SSF55120">
    <property type="entry name" value="Pseudouridine synthase"/>
    <property type="match status" value="1"/>
</dbReference>
<dbReference type="KEGG" id="blac:94349415"/>
<gene>
    <name evidence="1" type="ORF">CCR75_005667</name>
</gene>
<keyword evidence="2" id="KW-1185">Reference proteome</keyword>
<evidence type="ECO:0000313" key="2">
    <source>
        <dbReference type="Proteomes" id="UP000294530"/>
    </source>
</evidence>
<dbReference type="OrthoDB" id="418349at2759"/>
<dbReference type="RefSeq" id="XP_067818063.1">
    <property type="nucleotide sequence ID" value="XM_067963744.1"/>
</dbReference>
<sequence>MTKKLSSSDHRWVRHIVRAEDCEQRLDRWLRNLYPGLTQSFLQALLRKRKIRLEHTTESSSQATPANSFLTEGSIVAIDAQIHISQLQPLIGQKLKLNNTPFTARGKTRLQQLQQRIVYKDAQFLVLNKPHGLAMQDGSNVAELLAQYLPWIAKYLLSGLHGTDTISSVDFIQFFI</sequence>
<dbReference type="InterPro" id="IPR020103">
    <property type="entry name" value="PsdUridine_synth_cat_dom_sf"/>
</dbReference>
<accession>A0A976IEB0</accession>
<dbReference type="GO" id="GO:0001522">
    <property type="term" value="P:pseudouridine synthesis"/>
    <property type="evidence" value="ECO:0007669"/>
    <property type="project" value="InterPro"/>
</dbReference>
<proteinExistence type="predicted"/>
<evidence type="ECO:0000313" key="1">
    <source>
        <dbReference type="EMBL" id="TDH68564.1"/>
    </source>
</evidence>
<dbReference type="Gene3D" id="3.10.290.10">
    <property type="entry name" value="RNA-binding S4 domain"/>
    <property type="match status" value="1"/>
</dbReference>
<dbReference type="GeneID" id="94349415"/>
<comment type="caution">
    <text evidence="1">The sequence shown here is derived from an EMBL/GenBank/DDBJ whole genome shotgun (WGS) entry which is preliminary data.</text>
</comment>
<dbReference type="Proteomes" id="UP000294530">
    <property type="component" value="Unassembled WGS sequence"/>
</dbReference>
<reference evidence="1 2" key="1">
    <citation type="journal article" date="2021" name="Genome Biol.">
        <title>AFLAP: assembly-free linkage analysis pipeline using k-mers from genome sequencing data.</title>
        <authorList>
            <person name="Fletcher K."/>
            <person name="Zhang L."/>
            <person name="Gil J."/>
            <person name="Han R."/>
            <person name="Cavanaugh K."/>
            <person name="Michelmore R."/>
        </authorList>
    </citation>
    <scope>NUCLEOTIDE SEQUENCE [LARGE SCALE GENOMIC DNA]</scope>
    <source>
        <strain evidence="1 2">SF5</strain>
    </source>
</reference>